<evidence type="ECO:0000313" key="2">
    <source>
        <dbReference type="EMBL" id="BCM83725.1"/>
    </source>
</evidence>
<sequence length="121" mass="12983">MRSTILAAALLIGASVPAAAAFVTSLDDGQGRKAWLRWEPGTGGVRWSLSCLDTSDPRKPDELFTYRGTAPAEVGFVEGRADDVAVPGRFVLATRGLSPYLQIWLQGCPANGRAVLIRQVR</sequence>
<reference evidence="2" key="1">
    <citation type="submission" date="2020-11" db="EMBL/GenBank/DDBJ databases">
        <title>Complete genome sequence of a novel pathogenic Methylobacterium strain isolated from rice in Vietnam.</title>
        <authorList>
            <person name="Lai K."/>
            <person name="Okazaki S."/>
            <person name="Higashi K."/>
            <person name="Mori H."/>
            <person name="Toyoda A."/>
            <person name="Kurokawa K."/>
        </authorList>
    </citation>
    <scope>NUCLEOTIDE SEQUENCE</scope>
    <source>
        <strain evidence="2">VL1</strain>
    </source>
</reference>
<feature type="signal peptide" evidence="1">
    <location>
        <begin position="1"/>
        <end position="20"/>
    </location>
</feature>
<dbReference type="RefSeq" id="WP_200646703.1">
    <property type="nucleotide sequence ID" value="NZ_AP024145.1"/>
</dbReference>
<feature type="chain" id="PRO_5034182781" evidence="1">
    <location>
        <begin position="21"/>
        <end position="121"/>
    </location>
</feature>
<proteinExistence type="predicted"/>
<accession>A0A8H8WSP3</accession>
<dbReference type="Proteomes" id="UP000663508">
    <property type="component" value="Chromosome"/>
</dbReference>
<keyword evidence="1" id="KW-0732">Signal</keyword>
<dbReference type="EMBL" id="AP024145">
    <property type="protein sequence ID" value="BCM83725.1"/>
    <property type="molecule type" value="Genomic_DNA"/>
</dbReference>
<name>A0A8H8WSP3_9HYPH</name>
<evidence type="ECO:0000313" key="3">
    <source>
        <dbReference type="Proteomes" id="UP000663508"/>
    </source>
</evidence>
<gene>
    <name evidence="2" type="ORF">mvi_21860</name>
</gene>
<protein>
    <submittedName>
        <fullName evidence="2">Uncharacterized protein</fullName>
    </submittedName>
</protein>
<evidence type="ECO:0000256" key="1">
    <source>
        <dbReference type="SAM" id="SignalP"/>
    </source>
</evidence>
<dbReference type="KEGG" id="mind:mvi_21860"/>
<dbReference type="AlphaFoldDB" id="A0A8H8WSP3"/>
<organism evidence="2 3">
    <name type="scientific">Methylobacterium indicum</name>
    <dbReference type="NCBI Taxonomy" id="1775910"/>
    <lineage>
        <taxon>Bacteria</taxon>
        <taxon>Pseudomonadati</taxon>
        <taxon>Pseudomonadota</taxon>
        <taxon>Alphaproteobacteria</taxon>
        <taxon>Hyphomicrobiales</taxon>
        <taxon>Methylobacteriaceae</taxon>
        <taxon>Methylobacterium</taxon>
    </lineage>
</organism>